<reference evidence="1 2" key="1">
    <citation type="journal article" date="2022" name="DNA Res.">
        <title>Chromosomal-level genome assembly of the orchid tree Bauhinia variegata (Leguminosae; Cercidoideae) supports the allotetraploid origin hypothesis of Bauhinia.</title>
        <authorList>
            <person name="Zhong Y."/>
            <person name="Chen Y."/>
            <person name="Zheng D."/>
            <person name="Pang J."/>
            <person name="Liu Y."/>
            <person name="Luo S."/>
            <person name="Meng S."/>
            <person name="Qian L."/>
            <person name="Wei D."/>
            <person name="Dai S."/>
            <person name="Zhou R."/>
        </authorList>
    </citation>
    <scope>NUCLEOTIDE SEQUENCE [LARGE SCALE GENOMIC DNA]</scope>
    <source>
        <strain evidence="1">BV-YZ2020</strain>
    </source>
</reference>
<sequence>MAPKTLLKLTAILSLLIFLTLHSKMAISTNTEDEDDEEEEYVVDTPISVSGSKSRFLARILKKGMRCDPIANNICNGVPSSKGTGLLYCCKKHCRNVLRDKNNCSRCGHKCKQGQRCCNGICTDVLFHANHCGKCERKCIPGVSCENGFCGYA</sequence>
<protein>
    <submittedName>
        <fullName evidence="1">Uncharacterized protein</fullName>
    </submittedName>
</protein>
<name>A0ACB9MIL0_BAUVA</name>
<gene>
    <name evidence="1" type="ORF">L6164_022597</name>
</gene>
<proteinExistence type="predicted"/>
<keyword evidence="2" id="KW-1185">Reference proteome</keyword>
<evidence type="ECO:0000313" key="1">
    <source>
        <dbReference type="EMBL" id="KAI4322951.1"/>
    </source>
</evidence>
<evidence type="ECO:0000313" key="2">
    <source>
        <dbReference type="Proteomes" id="UP000828941"/>
    </source>
</evidence>
<dbReference type="Proteomes" id="UP000828941">
    <property type="component" value="Chromosome 9"/>
</dbReference>
<comment type="caution">
    <text evidence="1">The sequence shown here is derived from an EMBL/GenBank/DDBJ whole genome shotgun (WGS) entry which is preliminary data.</text>
</comment>
<organism evidence="1 2">
    <name type="scientific">Bauhinia variegata</name>
    <name type="common">Purple orchid tree</name>
    <name type="synonym">Phanera variegata</name>
    <dbReference type="NCBI Taxonomy" id="167791"/>
    <lineage>
        <taxon>Eukaryota</taxon>
        <taxon>Viridiplantae</taxon>
        <taxon>Streptophyta</taxon>
        <taxon>Embryophyta</taxon>
        <taxon>Tracheophyta</taxon>
        <taxon>Spermatophyta</taxon>
        <taxon>Magnoliopsida</taxon>
        <taxon>eudicotyledons</taxon>
        <taxon>Gunneridae</taxon>
        <taxon>Pentapetalae</taxon>
        <taxon>rosids</taxon>
        <taxon>fabids</taxon>
        <taxon>Fabales</taxon>
        <taxon>Fabaceae</taxon>
        <taxon>Cercidoideae</taxon>
        <taxon>Cercideae</taxon>
        <taxon>Bauhiniinae</taxon>
        <taxon>Bauhinia</taxon>
    </lineage>
</organism>
<dbReference type="EMBL" id="CM039434">
    <property type="protein sequence ID" value="KAI4322951.1"/>
    <property type="molecule type" value="Genomic_DNA"/>
</dbReference>
<accession>A0ACB9MIL0</accession>